<dbReference type="GO" id="GO:0003886">
    <property type="term" value="F:DNA (cytosine-5-)-methyltransferase activity"/>
    <property type="evidence" value="ECO:0007669"/>
    <property type="project" value="UniProtKB-EC"/>
</dbReference>
<evidence type="ECO:0000256" key="4">
    <source>
        <dbReference type="ARBA" id="ARBA00022747"/>
    </source>
</evidence>
<evidence type="ECO:0000256" key="3">
    <source>
        <dbReference type="ARBA" id="ARBA00022691"/>
    </source>
</evidence>
<dbReference type="AlphaFoldDB" id="A0AAW4E4Z5"/>
<dbReference type="PROSITE" id="PS51679">
    <property type="entry name" value="SAM_MT_C5"/>
    <property type="match status" value="1"/>
</dbReference>
<gene>
    <name evidence="7" type="ORF">YA0595_28685</name>
</gene>
<evidence type="ECO:0000313" key="8">
    <source>
        <dbReference type="Proteomes" id="UP000629611"/>
    </source>
</evidence>
<dbReference type="InterPro" id="IPR018117">
    <property type="entry name" value="C5_DNA_meth_AS"/>
</dbReference>
<dbReference type="SUPFAM" id="SSF53335">
    <property type="entry name" value="S-adenosyl-L-methionine-dependent methyltransferases"/>
    <property type="match status" value="1"/>
</dbReference>
<keyword evidence="2 6" id="KW-0808">Transferase</keyword>
<evidence type="ECO:0000256" key="5">
    <source>
        <dbReference type="ARBA" id="ARBA00047422"/>
    </source>
</evidence>
<proteinExistence type="inferred from homology"/>
<dbReference type="Pfam" id="PF00145">
    <property type="entry name" value="DNA_methylase"/>
    <property type="match status" value="1"/>
</dbReference>
<dbReference type="Gene3D" id="3.40.50.150">
    <property type="entry name" value="Vaccinia Virus protein VP39"/>
    <property type="match status" value="1"/>
</dbReference>
<dbReference type="PROSITE" id="PS00094">
    <property type="entry name" value="C5_MTASE_1"/>
    <property type="match status" value="1"/>
</dbReference>
<evidence type="ECO:0000256" key="2">
    <source>
        <dbReference type="ARBA" id="ARBA00022679"/>
    </source>
</evidence>
<name>A0AAW4E4Z5_PSESX</name>
<dbReference type="InterPro" id="IPR029063">
    <property type="entry name" value="SAM-dependent_MTases_sf"/>
</dbReference>
<dbReference type="Proteomes" id="UP000629611">
    <property type="component" value="Unassembled WGS sequence"/>
</dbReference>
<reference evidence="7" key="1">
    <citation type="submission" date="2020-12" db="EMBL/GenBank/DDBJ databases">
        <title>Comparative genomic insights into the epidemiology and virulence of plant pathogenic Pseudomonads from Turkey.</title>
        <authorList>
            <person name="Dillon M."/>
            <person name="Ruiz-Bedoya T."/>
            <person name="Bendalovic-Torma C."/>
            <person name="Guttman K.M."/>
            <person name="Kwak H."/>
            <person name="Middleton M.A."/>
            <person name="Wang P.W."/>
            <person name="Horuz S."/>
            <person name="Aysan Y."/>
            <person name="Guttman D.S."/>
        </authorList>
    </citation>
    <scope>NUCLEOTIDE SEQUENCE</scope>
    <source>
        <strain evidence="7">CT_2_2</strain>
    </source>
</reference>
<dbReference type="RefSeq" id="WP_198721643.1">
    <property type="nucleotide sequence ID" value="NZ_JAEIKJ010000152.1"/>
</dbReference>
<evidence type="ECO:0000256" key="1">
    <source>
        <dbReference type="ARBA" id="ARBA00022603"/>
    </source>
</evidence>
<keyword evidence="3 6" id="KW-0949">S-adenosyl-L-methionine</keyword>
<comment type="similarity">
    <text evidence="6">Belongs to the class I-like SAM-binding methyltransferase superfamily. C5-methyltransferase family.</text>
</comment>
<dbReference type="InterPro" id="IPR001525">
    <property type="entry name" value="C5_MeTfrase"/>
</dbReference>
<keyword evidence="4" id="KW-0680">Restriction system</keyword>
<feature type="active site" evidence="6">
    <location>
        <position position="84"/>
    </location>
</feature>
<dbReference type="EMBL" id="JAEIKK010000133">
    <property type="protein sequence ID" value="MBI6717124.1"/>
    <property type="molecule type" value="Genomic_DNA"/>
</dbReference>
<dbReference type="GO" id="GO:0032259">
    <property type="term" value="P:methylation"/>
    <property type="evidence" value="ECO:0007669"/>
    <property type="project" value="UniProtKB-KW"/>
</dbReference>
<comment type="caution">
    <text evidence="7">The sequence shown here is derived from an EMBL/GenBank/DDBJ whole genome shotgun (WGS) entry which is preliminary data.</text>
</comment>
<accession>A0AAW4E4Z5</accession>
<evidence type="ECO:0000256" key="6">
    <source>
        <dbReference type="PROSITE-ProRule" id="PRU01016"/>
    </source>
</evidence>
<protein>
    <submittedName>
        <fullName evidence="7">DNA cytosine methyltransferase</fullName>
    </submittedName>
</protein>
<feature type="non-terminal residue" evidence="7">
    <location>
        <position position="410"/>
    </location>
</feature>
<keyword evidence="1 6" id="KW-0489">Methyltransferase</keyword>
<comment type="catalytic activity">
    <reaction evidence="5">
        <text>a 2'-deoxycytidine in DNA + S-adenosyl-L-methionine = a 5-methyl-2'-deoxycytidine in DNA + S-adenosyl-L-homocysteine + H(+)</text>
        <dbReference type="Rhea" id="RHEA:13681"/>
        <dbReference type="Rhea" id="RHEA-COMP:11369"/>
        <dbReference type="Rhea" id="RHEA-COMP:11370"/>
        <dbReference type="ChEBI" id="CHEBI:15378"/>
        <dbReference type="ChEBI" id="CHEBI:57856"/>
        <dbReference type="ChEBI" id="CHEBI:59789"/>
        <dbReference type="ChEBI" id="CHEBI:85452"/>
        <dbReference type="ChEBI" id="CHEBI:85454"/>
        <dbReference type="EC" id="2.1.1.37"/>
    </reaction>
</comment>
<sequence length="410" mass="43089">MSAHQQYPPLKYGSVCSGIEAATAAWHPLGMEPVWFAEIDPFPSAVLAHHYPRTPNLGDMTKLGALVLAGKIDAPDVLVGGTPCQAFSVAGMRQGMLDPRGALTIKYVELADAVDHVRTSRNQPESIIVWENVPGVLSDKGNAFGCFLGALAGEDCELQPPGKRWQDAGCVYGPKRTIAWRILDAQYFGLAQRRRRVFLVASARTDFDPTAVLFEREGVRRDTAPRRGEGQDVTGTAPFGPALQCGCGHVFSEELGHYGCPNCEGDEGPAVSMFGGIPAFGGHSLSGSVERSATLTAKDTRMDMESETFLIAPSLRAQSQSSHRPDSEAFVVSGAPEVIGALTSHAFSGGAGGRPEGAACGHFLAVAGTLQANGKAAGSATSQDAEQGLLVVHGTQDPSVSDSLAFALGR</sequence>
<dbReference type="GO" id="GO:0009307">
    <property type="term" value="P:DNA restriction-modification system"/>
    <property type="evidence" value="ECO:0007669"/>
    <property type="project" value="UniProtKB-KW"/>
</dbReference>
<organism evidence="7 8">
    <name type="scientific">Pseudomonas syringae</name>
    <dbReference type="NCBI Taxonomy" id="317"/>
    <lineage>
        <taxon>Bacteria</taxon>
        <taxon>Pseudomonadati</taxon>
        <taxon>Pseudomonadota</taxon>
        <taxon>Gammaproteobacteria</taxon>
        <taxon>Pseudomonadales</taxon>
        <taxon>Pseudomonadaceae</taxon>
        <taxon>Pseudomonas</taxon>
    </lineage>
</organism>
<evidence type="ECO:0000313" key="7">
    <source>
        <dbReference type="EMBL" id="MBI6717124.1"/>
    </source>
</evidence>